<dbReference type="AlphaFoldDB" id="A0AAW0XX31"/>
<dbReference type="Gene3D" id="3.40.50.1220">
    <property type="entry name" value="TPP-binding domain"/>
    <property type="match status" value="1"/>
</dbReference>
<feature type="region of interest" description="Disordered" evidence="1">
    <location>
        <begin position="1"/>
        <end position="133"/>
    </location>
</feature>
<feature type="compositionally biased region" description="Basic and acidic residues" evidence="1">
    <location>
        <begin position="1"/>
        <end position="20"/>
    </location>
</feature>
<dbReference type="InterPro" id="IPR029035">
    <property type="entry name" value="DHS-like_NAD/FAD-binding_dom"/>
</dbReference>
<feature type="compositionally biased region" description="Acidic residues" evidence="1">
    <location>
        <begin position="63"/>
        <end position="90"/>
    </location>
</feature>
<feature type="compositionally biased region" description="Low complexity" evidence="1">
    <location>
        <begin position="23"/>
        <end position="32"/>
    </location>
</feature>
<dbReference type="Proteomes" id="UP001445076">
    <property type="component" value="Unassembled WGS sequence"/>
</dbReference>
<evidence type="ECO:0000313" key="3">
    <source>
        <dbReference type="Proteomes" id="UP001445076"/>
    </source>
</evidence>
<sequence>MADCETSKMPEQPTDKETPKVPEAQAESTSASAEKKDGSAATSGECEGAIGGMRDPSARQDLNDEDSDEEYSDEDYEDEDYDGSEGEEDKEGFMSMLQNFLMNKLHLSGGADTPQSRRKETRKGKEAQSEVSIPQTAVSQVLEEVNIDGVVKFIKSGQCKNIITMAGAGISTSAG</sequence>
<evidence type="ECO:0000256" key="1">
    <source>
        <dbReference type="SAM" id="MobiDB-lite"/>
    </source>
</evidence>
<organism evidence="2 3">
    <name type="scientific">Cherax quadricarinatus</name>
    <name type="common">Australian red claw crayfish</name>
    <dbReference type="NCBI Taxonomy" id="27406"/>
    <lineage>
        <taxon>Eukaryota</taxon>
        <taxon>Metazoa</taxon>
        <taxon>Ecdysozoa</taxon>
        <taxon>Arthropoda</taxon>
        <taxon>Crustacea</taxon>
        <taxon>Multicrustacea</taxon>
        <taxon>Malacostraca</taxon>
        <taxon>Eumalacostraca</taxon>
        <taxon>Eucarida</taxon>
        <taxon>Decapoda</taxon>
        <taxon>Pleocyemata</taxon>
        <taxon>Astacidea</taxon>
        <taxon>Parastacoidea</taxon>
        <taxon>Parastacidae</taxon>
        <taxon>Cherax</taxon>
    </lineage>
</organism>
<dbReference type="SUPFAM" id="SSF52467">
    <property type="entry name" value="DHS-like NAD/FAD-binding domain"/>
    <property type="match status" value="1"/>
</dbReference>
<proteinExistence type="predicted"/>
<name>A0AAW0XX31_CHEQU</name>
<feature type="compositionally biased region" description="Basic and acidic residues" evidence="1">
    <location>
        <begin position="115"/>
        <end position="128"/>
    </location>
</feature>
<feature type="non-terminal residue" evidence="2">
    <location>
        <position position="175"/>
    </location>
</feature>
<accession>A0AAW0XX31</accession>
<keyword evidence="3" id="KW-1185">Reference proteome</keyword>
<protein>
    <submittedName>
        <fullName evidence="2">Uncharacterized protein</fullName>
    </submittedName>
</protein>
<reference evidence="2 3" key="1">
    <citation type="journal article" date="2024" name="BMC Genomics">
        <title>Genome assembly of redclaw crayfish (Cherax quadricarinatus) provides insights into its immune adaptation and hypoxia tolerance.</title>
        <authorList>
            <person name="Liu Z."/>
            <person name="Zheng J."/>
            <person name="Li H."/>
            <person name="Fang K."/>
            <person name="Wang S."/>
            <person name="He J."/>
            <person name="Zhou D."/>
            <person name="Weng S."/>
            <person name="Chi M."/>
            <person name="Gu Z."/>
            <person name="He J."/>
            <person name="Li F."/>
            <person name="Wang M."/>
        </authorList>
    </citation>
    <scope>NUCLEOTIDE SEQUENCE [LARGE SCALE GENOMIC DNA]</scope>
    <source>
        <strain evidence="2">ZL_2023a</strain>
    </source>
</reference>
<gene>
    <name evidence="2" type="ORF">OTU49_015678</name>
</gene>
<dbReference type="EMBL" id="JARKIK010000010">
    <property type="protein sequence ID" value="KAK8749111.1"/>
    <property type="molecule type" value="Genomic_DNA"/>
</dbReference>
<evidence type="ECO:0000313" key="2">
    <source>
        <dbReference type="EMBL" id="KAK8749111.1"/>
    </source>
</evidence>
<comment type="caution">
    <text evidence="2">The sequence shown here is derived from an EMBL/GenBank/DDBJ whole genome shotgun (WGS) entry which is preliminary data.</text>
</comment>